<comment type="caution">
    <text evidence="1">The sequence shown here is derived from an EMBL/GenBank/DDBJ whole genome shotgun (WGS) entry which is preliminary data.</text>
</comment>
<dbReference type="EMBL" id="BPLR01017611">
    <property type="protein sequence ID" value="GIY93011.1"/>
    <property type="molecule type" value="Genomic_DNA"/>
</dbReference>
<evidence type="ECO:0000313" key="1">
    <source>
        <dbReference type="EMBL" id="GIY93011.1"/>
    </source>
</evidence>
<sequence>MADGKKKERIQLFPKVKLLVITKVYLRNERSGINVHNGIFLVPVLPRKKPFPRKALRDGEWGIKLGIRSSLERKMFGMEKRKHLFPSSGKRIPLMLVVIGVEGGGDVPGHRDKRD</sequence>
<name>A0AAV4XDM3_CAEEX</name>
<proteinExistence type="predicted"/>
<organism evidence="1 2">
    <name type="scientific">Caerostris extrusa</name>
    <name type="common">Bark spider</name>
    <name type="synonym">Caerostris bankana</name>
    <dbReference type="NCBI Taxonomy" id="172846"/>
    <lineage>
        <taxon>Eukaryota</taxon>
        <taxon>Metazoa</taxon>
        <taxon>Ecdysozoa</taxon>
        <taxon>Arthropoda</taxon>
        <taxon>Chelicerata</taxon>
        <taxon>Arachnida</taxon>
        <taxon>Araneae</taxon>
        <taxon>Araneomorphae</taxon>
        <taxon>Entelegynae</taxon>
        <taxon>Araneoidea</taxon>
        <taxon>Araneidae</taxon>
        <taxon>Caerostris</taxon>
    </lineage>
</organism>
<gene>
    <name evidence="1" type="ORF">CEXT_551841</name>
</gene>
<evidence type="ECO:0000313" key="2">
    <source>
        <dbReference type="Proteomes" id="UP001054945"/>
    </source>
</evidence>
<keyword evidence="2" id="KW-1185">Reference proteome</keyword>
<reference evidence="1 2" key="1">
    <citation type="submission" date="2021-06" db="EMBL/GenBank/DDBJ databases">
        <title>Caerostris extrusa draft genome.</title>
        <authorList>
            <person name="Kono N."/>
            <person name="Arakawa K."/>
        </authorList>
    </citation>
    <scope>NUCLEOTIDE SEQUENCE [LARGE SCALE GENOMIC DNA]</scope>
</reference>
<dbReference type="AlphaFoldDB" id="A0AAV4XDM3"/>
<dbReference type="Proteomes" id="UP001054945">
    <property type="component" value="Unassembled WGS sequence"/>
</dbReference>
<protein>
    <submittedName>
        <fullName evidence="1">Uncharacterized protein</fullName>
    </submittedName>
</protein>
<accession>A0AAV4XDM3</accession>